<name>A0AAD9K9K7_9ANNE</name>
<organism evidence="3 4">
    <name type="scientific">Paralvinella palmiformis</name>
    <dbReference type="NCBI Taxonomy" id="53620"/>
    <lineage>
        <taxon>Eukaryota</taxon>
        <taxon>Metazoa</taxon>
        <taxon>Spiralia</taxon>
        <taxon>Lophotrochozoa</taxon>
        <taxon>Annelida</taxon>
        <taxon>Polychaeta</taxon>
        <taxon>Sedentaria</taxon>
        <taxon>Canalipalpata</taxon>
        <taxon>Terebellida</taxon>
        <taxon>Terebelliformia</taxon>
        <taxon>Alvinellidae</taxon>
        <taxon>Paralvinella</taxon>
    </lineage>
</organism>
<keyword evidence="1" id="KW-0143">Chaperone</keyword>
<keyword evidence="1" id="KW-0813">Transport</keyword>
<dbReference type="InterPro" id="IPR035427">
    <property type="entry name" value="Tim10-like_dom_sf"/>
</dbReference>
<comment type="function">
    <text evidence="1">Mitochondrial intermembrane chaperone that participates in the import and insertion of some multi-pass transmembrane proteins into the mitochondrial inner membrane. Also required for the transfer of beta-barrel precursors from the TOM complex to the sorting and assembly machinery (SAM complex) of the outer membrane. Acts as a chaperone-like protein that protects the hydrophobic precursors from aggregation and guide them through the mitochondrial intermembrane space.</text>
</comment>
<keyword evidence="1" id="KW-0811">Translocation</keyword>
<sequence length="83" mass="10087">MAPSDRDQEELQQFIQLEQQRALFHSQIHRLMDICWDQCIDKMRDKMDSRTETCFTNCVERFVDTSLHITNRFQQMLQRGVQH</sequence>
<dbReference type="GO" id="GO:0005743">
    <property type="term" value="C:mitochondrial inner membrane"/>
    <property type="evidence" value="ECO:0007669"/>
    <property type="project" value="UniProtKB-SubCell"/>
</dbReference>
<dbReference type="SUPFAM" id="SSF144122">
    <property type="entry name" value="Tim10-like"/>
    <property type="match status" value="1"/>
</dbReference>
<comment type="domain">
    <text evidence="1">The twin CX3C motif contains 4 conserved Cys residues that form 2 disulfide bonds in the mitochondrial intermembrane space.</text>
</comment>
<dbReference type="Gene3D" id="1.10.287.810">
    <property type="entry name" value="Mitochondrial import inner membrane translocase subunit tim13 like domains"/>
    <property type="match status" value="1"/>
</dbReference>
<dbReference type="GO" id="GO:0015031">
    <property type="term" value="P:protein transport"/>
    <property type="evidence" value="ECO:0007669"/>
    <property type="project" value="UniProtKB-KW"/>
</dbReference>
<protein>
    <recommendedName>
        <fullName evidence="1">Mitochondrial import inner membrane translocase subunit</fullName>
    </recommendedName>
</protein>
<accession>A0AAD9K9K7</accession>
<evidence type="ECO:0000256" key="1">
    <source>
        <dbReference type="RuleBase" id="RU367043"/>
    </source>
</evidence>
<comment type="similarity">
    <text evidence="1">Belongs to the small Tim family.</text>
</comment>
<comment type="caution">
    <text evidence="3">The sequence shown here is derived from an EMBL/GenBank/DDBJ whole genome shotgun (WGS) entry which is preliminary data.</text>
</comment>
<dbReference type="Proteomes" id="UP001208570">
    <property type="component" value="Unassembled WGS sequence"/>
</dbReference>
<comment type="subunit">
    <text evidence="1">Heterohexamer.</text>
</comment>
<evidence type="ECO:0000313" key="4">
    <source>
        <dbReference type="Proteomes" id="UP001208570"/>
    </source>
</evidence>
<keyword evidence="1" id="KW-0496">Mitochondrion</keyword>
<keyword evidence="1" id="KW-0472">Membrane</keyword>
<proteinExistence type="inferred from homology"/>
<feature type="domain" description="Tim10-like" evidence="2">
    <location>
        <begin position="13"/>
        <end position="75"/>
    </location>
</feature>
<keyword evidence="1" id="KW-0999">Mitochondrion inner membrane</keyword>
<evidence type="ECO:0000259" key="2">
    <source>
        <dbReference type="Pfam" id="PF02953"/>
    </source>
</evidence>
<keyword evidence="1" id="KW-0653">Protein transport</keyword>
<dbReference type="Pfam" id="PF02953">
    <property type="entry name" value="zf-Tim10_DDP"/>
    <property type="match status" value="1"/>
</dbReference>
<dbReference type="InterPro" id="IPR004217">
    <property type="entry name" value="Tim10-like"/>
</dbReference>
<keyword evidence="1" id="KW-1015">Disulfide bond</keyword>
<gene>
    <name evidence="3" type="ORF">LSH36_38g04014</name>
</gene>
<comment type="subcellular location">
    <subcellularLocation>
        <location evidence="1">Mitochondrion inner membrane</location>
        <topology evidence="1">Peripheral membrane protein</topology>
        <orientation evidence="1">Intermembrane side</orientation>
    </subcellularLocation>
</comment>
<reference evidence="3" key="1">
    <citation type="journal article" date="2023" name="Mol. Biol. Evol.">
        <title>Third-Generation Sequencing Reveals the Adaptive Role of the Epigenome in Three Deep-Sea Polychaetes.</title>
        <authorList>
            <person name="Perez M."/>
            <person name="Aroh O."/>
            <person name="Sun Y."/>
            <person name="Lan Y."/>
            <person name="Juniper S.K."/>
            <person name="Young C.R."/>
            <person name="Angers B."/>
            <person name="Qian P.Y."/>
        </authorList>
    </citation>
    <scope>NUCLEOTIDE SEQUENCE</scope>
    <source>
        <strain evidence="3">P08H-3</strain>
    </source>
</reference>
<dbReference type="EMBL" id="JAODUP010000038">
    <property type="protein sequence ID" value="KAK2166528.1"/>
    <property type="molecule type" value="Genomic_DNA"/>
</dbReference>
<keyword evidence="4" id="KW-1185">Reference proteome</keyword>
<evidence type="ECO:0000313" key="3">
    <source>
        <dbReference type="EMBL" id="KAK2166528.1"/>
    </source>
</evidence>
<dbReference type="AlphaFoldDB" id="A0AAD9K9K7"/>